<accession>A0A8T0GT99</accession>
<keyword evidence="2" id="KW-1185">Reference proteome</keyword>
<comment type="caution">
    <text evidence="1">The sequence shown here is derived from an EMBL/GenBank/DDBJ whole genome shotgun (WGS) entry which is preliminary data.</text>
</comment>
<name>A0A8T0GT99_CERPU</name>
<dbReference type="AlphaFoldDB" id="A0A8T0GT99"/>
<sequence>MAMAENWRIKQPREPAHLGELRQQSALKVSSQFSRAPVMDDGRSSVRAFLDGFQMSLAWNFDCGMEWALGLCRMFISLDHPCHSMPKNKLESIERIKKVWDELPLEQLKRLILTLLKQFTKFGVL</sequence>
<proteinExistence type="predicted"/>
<protein>
    <submittedName>
        <fullName evidence="1">Uncharacterized protein</fullName>
    </submittedName>
</protein>
<evidence type="ECO:0000313" key="2">
    <source>
        <dbReference type="Proteomes" id="UP000822688"/>
    </source>
</evidence>
<reference evidence="1" key="1">
    <citation type="submission" date="2020-06" db="EMBL/GenBank/DDBJ databases">
        <title>WGS assembly of Ceratodon purpureus strain R40.</title>
        <authorList>
            <person name="Carey S.B."/>
            <person name="Jenkins J."/>
            <person name="Shu S."/>
            <person name="Lovell J.T."/>
            <person name="Sreedasyam A."/>
            <person name="Maumus F."/>
            <person name="Tiley G.P."/>
            <person name="Fernandez-Pozo N."/>
            <person name="Barry K."/>
            <person name="Chen C."/>
            <person name="Wang M."/>
            <person name="Lipzen A."/>
            <person name="Daum C."/>
            <person name="Saski C.A."/>
            <person name="Payton A.C."/>
            <person name="Mcbreen J.C."/>
            <person name="Conrad R.E."/>
            <person name="Kollar L.M."/>
            <person name="Olsson S."/>
            <person name="Huttunen S."/>
            <person name="Landis J.B."/>
            <person name="Wickett N.J."/>
            <person name="Johnson M.G."/>
            <person name="Rensing S.A."/>
            <person name="Grimwood J."/>
            <person name="Schmutz J."/>
            <person name="Mcdaniel S.F."/>
        </authorList>
    </citation>
    <scope>NUCLEOTIDE SEQUENCE</scope>
    <source>
        <strain evidence="1">R40</strain>
    </source>
</reference>
<dbReference type="Proteomes" id="UP000822688">
    <property type="component" value="Chromosome 9"/>
</dbReference>
<organism evidence="1 2">
    <name type="scientific">Ceratodon purpureus</name>
    <name type="common">Fire moss</name>
    <name type="synonym">Dicranum purpureum</name>
    <dbReference type="NCBI Taxonomy" id="3225"/>
    <lineage>
        <taxon>Eukaryota</taxon>
        <taxon>Viridiplantae</taxon>
        <taxon>Streptophyta</taxon>
        <taxon>Embryophyta</taxon>
        <taxon>Bryophyta</taxon>
        <taxon>Bryophytina</taxon>
        <taxon>Bryopsida</taxon>
        <taxon>Dicranidae</taxon>
        <taxon>Pseudoditrichales</taxon>
        <taxon>Ditrichaceae</taxon>
        <taxon>Ceratodon</taxon>
    </lineage>
</organism>
<gene>
    <name evidence="1" type="ORF">KC19_9G080300</name>
</gene>
<dbReference type="EMBL" id="CM026430">
    <property type="protein sequence ID" value="KAG0561635.1"/>
    <property type="molecule type" value="Genomic_DNA"/>
</dbReference>
<evidence type="ECO:0000313" key="1">
    <source>
        <dbReference type="EMBL" id="KAG0561635.1"/>
    </source>
</evidence>